<gene>
    <name evidence="2" type="ORF">DFR44_10556</name>
</gene>
<name>A0A4R6Y9L5_9BURK</name>
<evidence type="ECO:0000313" key="2">
    <source>
        <dbReference type="EMBL" id="TDR32173.1"/>
    </source>
</evidence>
<protein>
    <submittedName>
        <fullName evidence="2">Methyltransferase family protein</fullName>
    </submittedName>
</protein>
<organism evidence="2 3">
    <name type="scientific">Hydromonas duriensis</name>
    <dbReference type="NCBI Taxonomy" id="1527608"/>
    <lineage>
        <taxon>Bacteria</taxon>
        <taxon>Pseudomonadati</taxon>
        <taxon>Pseudomonadota</taxon>
        <taxon>Betaproteobacteria</taxon>
        <taxon>Burkholderiales</taxon>
        <taxon>Burkholderiaceae</taxon>
        <taxon>Hydromonas</taxon>
    </lineage>
</organism>
<dbReference type="InterPro" id="IPR029063">
    <property type="entry name" value="SAM-dependent_MTases_sf"/>
</dbReference>
<feature type="domain" description="Methyltransferase type 11" evidence="1">
    <location>
        <begin position="33"/>
        <end position="106"/>
    </location>
</feature>
<keyword evidence="2" id="KW-0808">Transferase</keyword>
<dbReference type="InterPro" id="IPR013216">
    <property type="entry name" value="Methyltransf_11"/>
</dbReference>
<reference evidence="2 3" key="1">
    <citation type="submission" date="2019-03" db="EMBL/GenBank/DDBJ databases">
        <title>Genomic Encyclopedia of Type Strains, Phase IV (KMG-IV): sequencing the most valuable type-strain genomes for metagenomic binning, comparative biology and taxonomic classification.</title>
        <authorList>
            <person name="Goeker M."/>
        </authorList>
    </citation>
    <scope>NUCLEOTIDE SEQUENCE [LARGE SCALE GENOMIC DNA]</scope>
    <source>
        <strain evidence="2 3">DSM 102852</strain>
    </source>
</reference>
<accession>A0A4R6Y9L5</accession>
<keyword evidence="3" id="KW-1185">Reference proteome</keyword>
<evidence type="ECO:0000259" key="1">
    <source>
        <dbReference type="Pfam" id="PF08241"/>
    </source>
</evidence>
<sequence>MTELNTIQDDYSWNTYDEVFKHFVSVLKPNAVLDIGAGSGKYGKLVRQVMPEAKISGVEIDEEGAKRNQLEQIYDEVITIPTTDFLMKHPDKNFDLVVIGDCIEHMFKSVGLDLLNYLNYRSAYVLIITPDGMVMNKDPYYLGHISNWTERDLMWHDNFGHERVGVMQLFLMRGLLRPDLPTLGQFNDYLKSIPLPLYHDNGAFQKNFELTLVNQMFKWESTPGTLHSYRPF</sequence>
<evidence type="ECO:0000313" key="3">
    <source>
        <dbReference type="Proteomes" id="UP000294480"/>
    </source>
</evidence>
<dbReference type="GO" id="GO:0032259">
    <property type="term" value="P:methylation"/>
    <property type="evidence" value="ECO:0007669"/>
    <property type="project" value="UniProtKB-KW"/>
</dbReference>
<dbReference type="CDD" id="cd02440">
    <property type="entry name" value="AdoMet_MTases"/>
    <property type="match status" value="1"/>
</dbReference>
<dbReference type="Proteomes" id="UP000294480">
    <property type="component" value="Unassembled WGS sequence"/>
</dbReference>
<dbReference type="GO" id="GO:0008757">
    <property type="term" value="F:S-adenosylmethionine-dependent methyltransferase activity"/>
    <property type="evidence" value="ECO:0007669"/>
    <property type="project" value="InterPro"/>
</dbReference>
<dbReference type="Pfam" id="PF08241">
    <property type="entry name" value="Methyltransf_11"/>
    <property type="match status" value="1"/>
</dbReference>
<keyword evidence="2" id="KW-0489">Methyltransferase</keyword>
<dbReference type="OrthoDB" id="9797829at2"/>
<proteinExistence type="predicted"/>
<dbReference type="EMBL" id="SNZE01000005">
    <property type="protein sequence ID" value="TDR32173.1"/>
    <property type="molecule type" value="Genomic_DNA"/>
</dbReference>
<dbReference type="AlphaFoldDB" id="A0A4R6Y9L5"/>
<dbReference type="Gene3D" id="3.40.50.150">
    <property type="entry name" value="Vaccinia Virus protein VP39"/>
    <property type="match status" value="1"/>
</dbReference>
<dbReference type="RefSeq" id="WP_133619329.1">
    <property type="nucleotide sequence ID" value="NZ_SNZE01000005.1"/>
</dbReference>
<dbReference type="SUPFAM" id="SSF53335">
    <property type="entry name" value="S-adenosyl-L-methionine-dependent methyltransferases"/>
    <property type="match status" value="1"/>
</dbReference>
<comment type="caution">
    <text evidence="2">The sequence shown here is derived from an EMBL/GenBank/DDBJ whole genome shotgun (WGS) entry which is preliminary data.</text>
</comment>